<keyword evidence="3" id="KW-1185">Reference proteome</keyword>
<keyword evidence="1" id="KW-0812">Transmembrane</keyword>
<proteinExistence type="predicted"/>
<accession>A0A2P7QSJ1</accession>
<organism evidence="2 3">
    <name type="scientific">Allosphingosinicella deserti</name>
    <dbReference type="NCBI Taxonomy" id="2116704"/>
    <lineage>
        <taxon>Bacteria</taxon>
        <taxon>Pseudomonadati</taxon>
        <taxon>Pseudomonadota</taxon>
        <taxon>Alphaproteobacteria</taxon>
        <taxon>Sphingomonadales</taxon>
        <taxon>Sphingomonadaceae</taxon>
        <taxon>Allosphingosinicella</taxon>
    </lineage>
</organism>
<evidence type="ECO:0000313" key="2">
    <source>
        <dbReference type="EMBL" id="PSJ40948.1"/>
    </source>
</evidence>
<keyword evidence="1" id="KW-1133">Transmembrane helix</keyword>
<name>A0A2P7QSJ1_9SPHN</name>
<comment type="caution">
    <text evidence="2">The sequence shown here is derived from an EMBL/GenBank/DDBJ whole genome shotgun (WGS) entry which is preliminary data.</text>
</comment>
<evidence type="ECO:0000313" key="3">
    <source>
        <dbReference type="Proteomes" id="UP000241167"/>
    </source>
</evidence>
<dbReference type="AlphaFoldDB" id="A0A2P7QSJ1"/>
<dbReference type="InterPro" id="IPR021762">
    <property type="entry name" value="DUF3325"/>
</dbReference>
<dbReference type="Proteomes" id="UP000241167">
    <property type="component" value="Unassembled WGS sequence"/>
</dbReference>
<sequence>MTILVLLLCILGFALFGLASEGHHQRWLGRFPTARRKKRMRAAGWGALVGALPLAWAVAGGIVGPILWTGATMLGAAIVFLFLNLVPGRRQDPRRGHR</sequence>
<evidence type="ECO:0000256" key="1">
    <source>
        <dbReference type="SAM" id="Phobius"/>
    </source>
</evidence>
<keyword evidence="1" id="KW-0472">Membrane</keyword>
<dbReference type="Pfam" id="PF11804">
    <property type="entry name" value="DUF3325"/>
    <property type="match status" value="1"/>
</dbReference>
<protein>
    <submittedName>
        <fullName evidence="2">DUF3325 domain-containing protein</fullName>
    </submittedName>
</protein>
<gene>
    <name evidence="2" type="ORF">C7I55_11845</name>
</gene>
<dbReference type="OrthoDB" id="7583164at2"/>
<dbReference type="RefSeq" id="WP_106513103.1">
    <property type="nucleotide sequence ID" value="NZ_PXYI01000003.1"/>
</dbReference>
<feature type="transmembrane region" description="Helical" evidence="1">
    <location>
        <begin position="43"/>
        <end position="59"/>
    </location>
</feature>
<reference evidence="2 3" key="1">
    <citation type="submission" date="2018-03" db="EMBL/GenBank/DDBJ databases">
        <title>The draft genome of Sphingosinicella sp. GL-C-18.</title>
        <authorList>
            <person name="Liu L."/>
            <person name="Li L."/>
            <person name="Liang L."/>
            <person name="Zhang X."/>
            <person name="Wang T."/>
        </authorList>
    </citation>
    <scope>NUCLEOTIDE SEQUENCE [LARGE SCALE GENOMIC DNA]</scope>
    <source>
        <strain evidence="2 3">GL-C-18</strain>
    </source>
</reference>
<feature type="transmembrane region" description="Helical" evidence="1">
    <location>
        <begin position="66"/>
        <end position="86"/>
    </location>
</feature>
<dbReference type="EMBL" id="PXYI01000003">
    <property type="protein sequence ID" value="PSJ40948.1"/>
    <property type="molecule type" value="Genomic_DNA"/>
</dbReference>